<dbReference type="RefSeq" id="WP_089828968.1">
    <property type="nucleotide sequence ID" value="NZ_FNBN01000001.1"/>
</dbReference>
<evidence type="ECO:0000313" key="2">
    <source>
        <dbReference type="EMBL" id="SDF11949.1"/>
    </source>
</evidence>
<dbReference type="InterPro" id="IPR007372">
    <property type="entry name" value="Lipid/polyisoprenoid-bd_YceI"/>
</dbReference>
<dbReference type="AlphaFoldDB" id="A0A1G7II42"/>
<dbReference type="SUPFAM" id="SSF101874">
    <property type="entry name" value="YceI-like"/>
    <property type="match status" value="1"/>
</dbReference>
<dbReference type="STRING" id="104663.SAMN04488121_101850"/>
<dbReference type="PANTHER" id="PTHR34406:SF1">
    <property type="entry name" value="PROTEIN YCEI"/>
    <property type="match status" value="1"/>
</dbReference>
<feature type="domain" description="Lipid/polyisoprenoid-binding YceI-like" evidence="1">
    <location>
        <begin position="3"/>
        <end position="172"/>
    </location>
</feature>
<dbReference type="InterPro" id="IPR036761">
    <property type="entry name" value="TTHA0802/YceI-like_sf"/>
</dbReference>
<dbReference type="Gene3D" id="2.40.128.110">
    <property type="entry name" value="Lipid/polyisoprenoid-binding, YceI-like"/>
    <property type="match status" value="1"/>
</dbReference>
<dbReference type="Pfam" id="PF04264">
    <property type="entry name" value="YceI"/>
    <property type="match status" value="1"/>
</dbReference>
<gene>
    <name evidence="2" type="ORF">SAMN04488121_101850</name>
</gene>
<sequence>MAIWKIDPMHSEVEFKIRHLMISNVTGYFGTYDATVESNNDDFTDAKITFEADVNSISTKNEQRDEHLKAEDFFHAAQYPKITFVSNGVTKKGSDEYKVTGDLTIRGVTKPVELEVEYNGIQKDPYGQTKAGFEIKGKINRKDFGLTYNAVTETGGIMLSDEVKLQAGVQLVKQG</sequence>
<proteinExistence type="predicted"/>
<dbReference type="SMART" id="SM00867">
    <property type="entry name" value="YceI"/>
    <property type="match status" value="1"/>
</dbReference>
<reference evidence="3" key="1">
    <citation type="submission" date="2016-10" db="EMBL/GenBank/DDBJ databases">
        <authorList>
            <person name="Varghese N."/>
            <person name="Submissions S."/>
        </authorList>
    </citation>
    <scope>NUCLEOTIDE SEQUENCE [LARGE SCALE GENOMIC DNA]</scope>
    <source>
        <strain evidence="3">DSM 527</strain>
    </source>
</reference>
<organism evidence="2 3">
    <name type="scientific">Chitinophaga filiformis</name>
    <name type="common">Myxococcus filiformis</name>
    <name type="synonym">Flexibacter filiformis</name>
    <dbReference type="NCBI Taxonomy" id="104663"/>
    <lineage>
        <taxon>Bacteria</taxon>
        <taxon>Pseudomonadati</taxon>
        <taxon>Bacteroidota</taxon>
        <taxon>Chitinophagia</taxon>
        <taxon>Chitinophagales</taxon>
        <taxon>Chitinophagaceae</taxon>
        <taxon>Chitinophaga</taxon>
    </lineage>
</organism>
<dbReference type="Proteomes" id="UP000199045">
    <property type="component" value="Unassembled WGS sequence"/>
</dbReference>
<dbReference type="PANTHER" id="PTHR34406">
    <property type="entry name" value="PROTEIN YCEI"/>
    <property type="match status" value="1"/>
</dbReference>
<evidence type="ECO:0000313" key="3">
    <source>
        <dbReference type="Proteomes" id="UP000199045"/>
    </source>
</evidence>
<dbReference type="EMBL" id="FNBN01000001">
    <property type="protein sequence ID" value="SDF11949.1"/>
    <property type="molecule type" value="Genomic_DNA"/>
</dbReference>
<evidence type="ECO:0000259" key="1">
    <source>
        <dbReference type="SMART" id="SM00867"/>
    </source>
</evidence>
<dbReference type="OrthoDB" id="9811006at2"/>
<protein>
    <submittedName>
        <fullName evidence="2">Polyisoprenoid-binding protein YceI</fullName>
    </submittedName>
</protein>
<name>A0A1G7II42_CHIFI</name>
<accession>A0A1G7II42</accession>